<dbReference type="GO" id="GO:0016209">
    <property type="term" value="F:antioxidant activity"/>
    <property type="evidence" value="ECO:0007669"/>
    <property type="project" value="InterPro"/>
</dbReference>
<dbReference type="GO" id="GO:0016491">
    <property type="term" value="F:oxidoreductase activity"/>
    <property type="evidence" value="ECO:0007669"/>
    <property type="project" value="InterPro"/>
</dbReference>
<dbReference type="PROSITE" id="PS51352">
    <property type="entry name" value="THIOREDOXIN_2"/>
    <property type="match status" value="1"/>
</dbReference>
<dbReference type="OrthoDB" id="9809746at2"/>
<proteinExistence type="predicted"/>
<gene>
    <name evidence="2" type="ORF">FB566_1401</name>
</gene>
<dbReference type="CDD" id="cd02969">
    <property type="entry name" value="PRX_like1"/>
    <property type="match status" value="1"/>
</dbReference>
<dbReference type="InParanoid" id="A0A543ATP1"/>
<evidence type="ECO:0000313" key="3">
    <source>
        <dbReference type="Proteomes" id="UP000317043"/>
    </source>
</evidence>
<dbReference type="InterPro" id="IPR000866">
    <property type="entry name" value="AhpC/TSA"/>
</dbReference>
<dbReference type="PANTHER" id="PTHR43640">
    <property type="entry name" value="OS07G0260300 PROTEIN"/>
    <property type="match status" value="1"/>
</dbReference>
<evidence type="ECO:0000313" key="2">
    <source>
        <dbReference type="EMBL" id="TQL75885.1"/>
    </source>
</evidence>
<evidence type="ECO:0000259" key="1">
    <source>
        <dbReference type="PROSITE" id="PS51352"/>
    </source>
</evidence>
<organism evidence="2 3">
    <name type="scientific">Stackebrandtia endophytica</name>
    <dbReference type="NCBI Taxonomy" id="1496996"/>
    <lineage>
        <taxon>Bacteria</taxon>
        <taxon>Bacillati</taxon>
        <taxon>Actinomycetota</taxon>
        <taxon>Actinomycetes</taxon>
        <taxon>Glycomycetales</taxon>
        <taxon>Glycomycetaceae</taxon>
        <taxon>Stackebrandtia</taxon>
    </lineage>
</organism>
<dbReference type="AlphaFoldDB" id="A0A543ATP1"/>
<feature type="domain" description="Thioredoxin" evidence="1">
    <location>
        <begin position="8"/>
        <end position="160"/>
    </location>
</feature>
<accession>A0A543ATP1</accession>
<keyword evidence="3" id="KW-1185">Reference proteome</keyword>
<comment type="caution">
    <text evidence="2">The sequence shown here is derived from an EMBL/GenBank/DDBJ whole genome shotgun (WGS) entry which is preliminary data.</text>
</comment>
<dbReference type="SUPFAM" id="SSF52833">
    <property type="entry name" value="Thioredoxin-like"/>
    <property type="match status" value="1"/>
</dbReference>
<sequence length="181" mass="19664">MALESFMVPLGTPAPDFVLPDLDGRRRSLSEFTNPALLVAFVCNHCPYVKHIETGFGEFASKQSGVDIVAVCSNDAKAYPDDAPTGLARQAERAAWRFPYLVDESQDVARAYRAACTPDFFLYGPDRTLAYRGAFDRSTPGNGVPVTGDLLTAAVESVRRGQPVPEPHQPAMGCGIKWRDG</sequence>
<dbReference type="PANTHER" id="PTHR43640:SF1">
    <property type="entry name" value="THIOREDOXIN-DEPENDENT PEROXIREDOXIN"/>
    <property type="match status" value="1"/>
</dbReference>
<reference evidence="2 3" key="1">
    <citation type="submission" date="2019-06" db="EMBL/GenBank/DDBJ databases">
        <title>Sequencing the genomes of 1000 actinobacteria strains.</title>
        <authorList>
            <person name="Klenk H.-P."/>
        </authorList>
    </citation>
    <scope>NUCLEOTIDE SEQUENCE [LARGE SCALE GENOMIC DNA]</scope>
    <source>
        <strain evidence="2 3">DSM 45928</strain>
    </source>
</reference>
<dbReference type="InterPro" id="IPR047262">
    <property type="entry name" value="PRX-like1"/>
</dbReference>
<dbReference type="EMBL" id="VFOW01000001">
    <property type="protein sequence ID" value="TQL75885.1"/>
    <property type="molecule type" value="Genomic_DNA"/>
</dbReference>
<name>A0A543ATP1_9ACTN</name>
<dbReference type="InterPro" id="IPR013766">
    <property type="entry name" value="Thioredoxin_domain"/>
</dbReference>
<dbReference type="Pfam" id="PF00578">
    <property type="entry name" value="AhpC-TSA"/>
    <property type="match status" value="1"/>
</dbReference>
<dbReference type="Proteomes" id="UP000317043">
    <property type="component" value="Unassembled WGS sequence"/>
</dbReference>
<dbReference type="Gene3D" id="3.40.30.10">
    <property type="entry name" value="Glutaredoxin"/>
    <property type="match status" value="1"/>
</dbReference>
<dbReference type="RefSeq" id="WP_142036463.1">
    <property type="nucleotide sequence ID" value="NZ_JBHTGS010000001.1"/>
</dbReference>
<dbReference type="InterPro" id="IPR036249">
    <property type="entry name" value="Thioredoxin-like_sf"/>
</dbReference>
<protein>
    <submittedName>
        <fullName evidence="2">Peroxiredoxin</fullName>
    </submittedName>
</protein>